<dbReference type="RefSeq" id="XP_066799663.1">
    <property type="nucleotide sequence ID" value="XM_066949971.1"/>
</dbReference>
<evidence type="ECO:0008006" key="3">
    <source>
        <dbReference type="Google" id="ProtNLM"/>
    </source>
</evidence>
<evidence type="ECO:0000313" key="2">
    <source>
        <dbReference type="Proteomes" id="UP001388673"/>
    </source>
</evidence>
<comment type="caution">
    <text evidence="1">The sequence shown here is derived from an EMBL/GenBank/DDBJ whole genome shotgun (WGS) entry which is preliminary data.</text>
</comment>
<name>A0AAW0YTQ8_9TREE</name>
<dbReference type="Proteomes" id="UP001388673">
    <property type="component" value="Unassembled WGS sequence"/>
</dbReference>
<gene>
    <name evidence="1" type="ORF">IAR55_006893</name>
</gene>
<dbReference type="AlphaFoldDB" id="A0AAW0YTQ8"/>
<keyword evidence="2" id="KW-1185">Reference proteome</keyword>
<evidence type="ECO:0000313" key="1">
    <source>
        <dbReference type="EMBL" id="KAK8844099.1"/>
    </source>
</evidence>
<dbReference type="GeneID" id="92184151"/>
<sequence>MKRCTTLAISIQLISTHLTHPTPRLRHQQESPEVGGHHPVCSFARAADFPQAPGEERDAAFRDALVERVQALGLDLEDLVIDFPVSNESIAQAFQQLKTVGIGLPRSIKLPSFDRDFIPLMHILPSSLEGSLFGRSGTPPSPNLASHLIEVASSPSQRRLRVSDEIAVMKTGHVTKSVQVGDLVHK</sequence>
<organism evidence="1 2">
    <name type="scientific">Kwoniella newhampshirensis</name>
    <dbReference type="NCBI Taxonomy" id="1651941"/>
    <lineage>
        <taxon>Eukaryota</taxon>
        <taxon>Fungi</taxon>
        <taxon>Dikarya</taxon>
        <taxon>Basidiomycota</taxon>
        <taxon>Agaricomycotina</taxon>
        <taxon>Tremellomycetes</taxon>
        <taxon>Tremellales</taxon>
        <taxon>Cryptococcaceae</taxon>
        <taxon>Kwoniella</taxon>
    </lineage>
</organism>
<reference evidence="1 2" key="1">
    <citation type="journal article" date="2024" name="bioRxiv">
        <title>Comparative genomics of Cryptococcus and Kwoniella reveals pathogenesis evolution and contrasting karyotype dynamics via intercentromeric recombination or chromosome fusion.</title>
        <authorList>
            <person name="Coelho M.A."/>
            <person name="David-Palma M."/>
            <person name="Shea T."/>
            <person name="Bowers K."/>
            <person name="McGinley-Smith S."/>
            <person name="Mohammad A.W."/>
            <person name="Gnirke A."/>
            <person name="Yurkov A.M."/>
            <person name="Nowrousian M."/>
            <person name="Sun S."/>
            <person name="Cuomo C.A."/>
            <person name="Heitman J."/>
        </authorList>
    </citation>
    <scope>NUCLEOTIDE SEQUENCE [LARGE SCALE GENOMIC DNA]</scope>
    <source>
        <strain evidence="1 2">CBS 13917</strain>
    </source>
</reference>
<protein>
    <recommendedName>
        <fullName evidence="3">Amidase domain-containing protein</fullName>
    </recommendedName>
</protein>
<dbReference type="KEGG" id="kne:92184151"/>
<proteinExistence type="predicted"/>
<dbReference type="EMBL" id="JBCAWK010000014">
    <property type="protein sequence ID" value="KAK8844099.1"/>
    <property type="molecule type" value="Genomic_DNA"/>
</dbReference>
<accession>A0AAW0YTQ8</accession>